<accession>G9YVD8</accession>
<comment type="caution">
    <text evidence="1">The sequence shown here is derived from an EMBL/GenBank/DDBJ whole genome shotgun (WGS) entry which is preliminary data.</text>
</comment>
<reference evidence="1 2" key="1">
    <citation type="submission" date="2011-08" db="EMBL/GenBank/DDBJ databases">
        <authorList>
            <person name="Weinstock G."/>
            <person name="Sodergren E."/>
            <person name="Clifton S."/>
            <person name="Fulton L."/>
            <person name="Fulton B."/>
            <person name="Courtney L."/>
            <person name="Fronick C."/>
            <person name="Harrison M."/>
            <person name="Strong C."/>
            <person name="Farmer C."/>
            <person name="Delahaunty K."/>
            <person name="Markovic C."/>
            <person name="Hall O."/>
            <person name="Minx P."/>
            <person name="Tomlinson C."/>
            <person name="Mitreva M."/>
            <person name="Hou S."/>
            <person name="Chen J."/>
            <person name="Wollam A."/>
            <person name="Pepin K.H."/>
            <person name="Johnson M."/>
            <person name="Bhonagiri V."/>
            <person name="Zhang X."/>
            <person name="Suruliraj S."/>
            <person name="Warren W."/>
            <person name="Chinwalla A."/>
            <person name="Mardis E.R."/>
            <person name="Wilson R.K."/>
        </authorList>
    </citation>
    <scope>NUCLEOTIDE SEQUENCE [LARGE SCALE GENOMIC DNA]</scope>
    <source>
        <strain evidence="1 2">ATCC 29863</strain>
    </source>
</reference>
<name>G9YVD8_FLAPL</name>
<dbReference type="AlphaFoldDB" id="G9YVD8"/>
<proteinExistence type="predicted"/>
<evidence type="ECO:0000313" key="1">
    <source>
        <dbReference type="EMBL" id="EHM40433.1"/>
    </source>
</evidence>
<dbReference type="Proteomes" id="UP000004459">
    <property type="component" value="Unassembled WGS sequence"/>
</dbReference>
<protein>
    <submittedName>
        <fullName evidence="1">Uncharacterized protein</fullName>
    </submittedName>
</protein>
<dbReference type="EMBL" id="AGCK01000287">
    <property type="protein sequence ID" value="EHM40433.1"/>
    <property type="molecule type" value="Genomic_DNA"/>
</dbReference>
<organism evidence="1 2">
    <name type="scientific">Flavonifractor plautii ATCC 29863</name>
    <dbReference type="NCBI Taxonomy" id="411475"/>
    <lineage>
        <taxon>Bacteria</taxon>
        <taxon>Bacillati</taxon>
        <taxon>Bacillota</taxon>
        <taxon>Clostridia</taxon>
        <taxon>Eubacteriales</taxon>
        <taxon>Oscillospiraceae</taxon>
        <taxon>Flavonifractor</taxon>
    </lineage>
</organism>
<sequence>MGDPSIFCRIVKGALRFYTLPVGKARGARRFPLQKCPDGQNTPPLRRRLFELARRACFFHRDRI</sequence>
<evidence type="ECO:0000313" key="2">
    <source>
        <dbReference type="Proteomes" id="UP000004459"/>
    </source>
</evidence>
<dbReference type="HOGENOM" id="CLU_2861191_0_0_9"/>
<gene>
    <name evidence="1" type="ORF">HMPREF0372_03504</name>
</gene>